<dbReference type="OrthoDB" id="2787520at2"/>
<feature type="transmembrane region" description="Helical" evidence="8">
    <location>
        <begin position="48"/>
        <end position="66"/>
    </location>
</feature>
<dbReference type="InterPro" id="IPR038731">
    <property type="entry name" value="RgtA/B/C-like"/>
</dbReference>
<feature type="transmembrane region" description="Helical" evidence="8">
    <location>
        <begin position="20"/>
        <end position="42"/>
    </location>
</feature>
<feature type="transmembrane region" description="Helical" evidence="8">
    <location>
        <begin position="73"/>
        <end position="92"/>
    </location>
</feature>
<comment type="subcellular location">
    <subcellularLocation>
        <location evidence="1">Cell membrane</location>
        <topology evidence="1">Multi-pass membrane protein</topology>
    </subcellularLocation>
</comment>
<dbReference type="GO" id="GO:0016763">
    <property type="term" value="F:pentosyltransferase activity"/>
    <property type="evidence" value="ECO:0007669"/>
    <property type="project" value="TreeGrafter"/>
</dbReference>
<keyword evidence="6 8" id="KW-1133">Transmembrane helix</keyword>
<keyword evidence="5 8" id="KW-0812">Transmembrane</keyword>
<feature type="transmembrane region" description="Helical" evidence="8">
    <location>
        <begin position="147"/>
        <end position="168"/>
    </location>
</feature>
<keyword evidence="2" id="KW-1003">Cell membrane</keyword>
<feature type="transmembrane region" description="Helical" evidence="8">
    <location>
        <begin position="404"/>
        <end position="422"/>
    </location>
</feature>
<feature type="transmembrane region" description="Helical" evidence="8">
    <location>
        <begin position="452"/>
        <end position="473"/>
    </location>
</feature>
<dbReference type="GO" id="GO:0005886">
    <property type="term" value="C:plasma membrane"/>
    <property type="evidence" value="ECO:0007669"/>
    <property type="project" value="UniProtKB-SubCell"/>
</dbReference>
<accession>U4TMM4</accession>
<evidence type="ECO:0000256" key="1">
    <source>
        <dbReference type="ARBA" id="ARBA00004651"/>
    </source>
</evidence>
<evidence type="ECO:0000256" key="8">
    <source>
        <dbReference type="SAM" id="Phobius"/>
    </source>
</evidence>
<evidence type="ECO:0000256" key="3">
    <source>
        <dbReference type="ARBA" id="ARBA00022676"/>
    </source>
</evidence>
<feature type="transmembrane region" description="Helical" evidence="8">
    <location>
        <begin position="223"/>
        <end position="240"/>
    </location>
</feature>
<dbReference type="RefSeq" id="WP_022530069.1">
    <property type="nucleotide sequence ID" value="NZ_KI271594.1"/>
</dbReference>
<keyword evidence="7 8" id="KW-0472">Membrane</keyword>
<dbReference type="PANTHER" id="PTHR33908">
    <property type="entry name" value="MANNOSYLTRANSFERASE YKCB-RELATED"/>
    <property type="match status" value="1"/>
</dbReference>
<name>U4TMM4_9LACO</name>
<organism evidence="10 11">
    <name type="scientific">Schleiferilactobacillus shenzhenensis LY-73</name>
    <dbReference type="NCBI Taxonomy" id="1231336"/>
    <lineage>
        <taxon>Bacteria</taxon>
        <taxon>Bacillati</taxon>
        <taxon>Bacillota</taxon>
        <taxon>Bacilli</taxon>
        <taxon>Lactobacillales</taxon>
        <taxon>Lactobacillaceae</taxon>
        <taxon>Schleiferilactobacillus</taxon>
    </lineage>
</organism>
<keyword evidence="3" id="KW-0328">Glycosyltransferase</keyword>
<keyword evidence="11" id="KW-1185">Reference proteome</keyword>
<evidence type="ECO:0000256" key="2">
    <source>
        <dbReference type="ARBA" id="ARBA00022475"/>
    </source>
</evidence>
<evidence type="ECO:0000256" key="5">
    <source>
        <dbReference type="ARBA" id="ARBA00022692"/>
    </source>
</evidence>
<sequence length="479" mass="53589">MDFSGKQAQEAAPLNGVGRFLHGLFWVVFAILCAVTFLGGLALVPGNLLFFIIALPVFGLIAFWAYRYHGRYFWLYLLGIALITRIVGVLLFHPAPASDFLVQYNAAQSILHGNFSFNKGYYFSSFPYQVGFSFFQALLLHIVNSVWWLRIVNVLLSTGSVWLVYALAQKLTTSRFVAQFAGMAYALSATPIVYNGVLTNNVASTFFTLLSIYLVVQAKHSRFSWAWVLGGGLVLSLSNFLRPDGLALFVAFAAYFVFGLFTPRWRTKLLHLAIIAVAFLGCNAALSGAVSASGLAPAGMKVLDPYWKFATGIELTSNGQYSPRVLERTKAIKQERHLSQRDASKAMMMENIGNLRRAGVGAVARLVVNKQNIFWFGQGGLIFPLTDMQKTHPKLAAWVDQLKTAWMLWIVLFALVALFPLWRKGYDPQLLLVFFIFTFAVVNLVAEVQYRYSFSVQPMWFIMAGIGLEWVLAKQRQRG</sequence>
<evidence type="ECO:0000259" key="9">
    <source>
        <dbReference type="Pfam" id="PF13231"/>
    </source>
</evidence>
<feature type="transmembrane region" description="Helical" evidence="8">
    <location>
        <begin position="429"/>
        <end position="446"/>
    </location>
</feature>
<evidence type="ECO:0000256" key="4">
    <source>
        <dbReference type="ARBA" id="ARBA00022679"/>
    </source>
</evidence>
<dbReference type="Pfam" id="PF13231">
    <property type="entry name" value="PMT_2"/>
    <property type="match status" value="1"/>
</dbReference>
<feature type="transmembrane region" description="Helical" evidence="8">
    <location>
        <begin position="246"/>
        <end position="262"/>
    </location>
</feature>
<dbReference type="EMBL" id="KI271594">
    <property type="protein sequence ID" value="ERL64680.1"/>
    <property type="molecule type" value="Genomic_DNA"/>
</dbReference>
<dbReference type="Proteomes" id="UP000030647">
    <property type="component" value="Unassembled WGS sequence"/>
</dbReference>
<dbReference type="PANTHER" id="PTHR33908:SF11">
    <property type="entry name" value="MEMBRANE PROTEIN"/>
    <property type="match status" value="1"/>
</dbReference>
<proteinExistence type="predicted"/>
<dbReference type="GO" id="GO:0009103">
    <property type="term" value="P:lipopolysaccharide biosynthetic process"/>
    <property type="evidence" value="ECO:0007669"/>
    <property type="project" value="UniProtKB-ARBA"/>
</dbReference>
<dbReference type="STRING" id="1231336.L248_0737"/>
<dbReference type="AlphaFoldDB" id="U4TMM4"/>
<evidence type="ECO:0000313" key="11">
    <source>
        <dbReference type="Proteomes" id="UP000030647"/>
    </source>
</evidence>
<dbReference type="InterPro" id="IPR050297">
    <property type="entry name" value="LipidA_mod_glycosyltrf_83"/>
</dbReference>
<feature type="transmembrane region" description="Helical" evidence="8">
    <location>
        <begin position="192"/>
        <end position="216"/>
    </location>
</feature>
<dbReference type="HOGENOM" id="CLU_569602_0_0_9"/>
<keyword evidence="4" id="KW-0808">Transferase</keyword>
<gene>
    <name evidence="10" type="ORF">L248_0737</name>
</gene>
<evidence type="ECO:0000256" key="6">
    <source>
        <dbReference type="ARBA" id="ARBA00022989"/>
    </source>
</evidence>
<evidence type="ECO:0000256" key="7">
    <source>
        <dbReference type="ARBA" id="ARBA00023136"/>
    </source>
</evidence>
<feature type="transmembrane region" description="Helical" evidence="8">
    <location>
        <begin position="121"/>
        <end position="140"/>
    </location>
</feature>
<feature type="domain" description="Glycosyltransferase RgtA/B/C/D-like" evidence="9">
    <location>
        <begin position="132"/>
        <end position="281"/>
    </location>
</feature>
<dbReference type="eggNOG" id="COG1807">
    <property type="taxonomic scope" value="Bacteria"/>
</dbReference>
<reference evidence="11" key="1">
    <citation type="journal article" date="2013" name="Genome Announc.">
        <title>Whole-Genome Sequencing of Lactobacillus shenzhenensis Strain LY-73T.</title>
        <authorList>
            <person name="Lin Z."/>
            <person name="Liu Z."/>
            <person name="Yang R."/>
            <person name="Zou Y."/>
            <person name="Wan D."/>
            <person name="Chen J."/>
            <person name="Guo M."/>
            <person name="Zhao J."/>
            <person name="Fang C."/>
            <person name="Yang R."/>
            <person name="Liu F."/>
        </authorList>
    </citation>
    <scope>NUCLEOTIDE SEQUENCE [LARGE SCALE GENOMIC DNA]</scope>
    <source>
        <strain evidence="11">LY-73</strain>
    </source>
</reference>
<evidence type="ECO:0000313" key="10">
    <source>
        <dbReference type="EMBL" id="ERL64680.1"/>
    </source>
</evidence>
<feature type="transmembrane region" description="Helical" evidence="8">
    <location>
        <begin position="269"/>
        <end position="290"/>
    </location>
</feature>
<protein>
    <recommendedName>
        <fullName evidence="9">Glycosyltransferase RgtA/B/C/D-like domain-containing protein</fullName>
    </recommendedName>
</protein>